<reference evidence="1 2" key="1">
    <citation type="submission" date="2018-11" db="EMBL/GenBank/DDBJ databases">
        <title>Microbial catabolism of amino acid.</title>
        <authorList>
            <person name="Hibi M."/>
            <person name="Ogawa J."/>
        </authorList>
    </citation>
    <scope>NUCLEOTIDE SEQUENCE [LARGE SCALE GENOMIC DNA]</scope>
    <source>
        <strain evidence="1 2">C31-06</strain>
    </source>
</reference>
<gene>
    <name evidence="1" type="ORF">Rhow_004562</name>
</gene>
<evidence type="ECO:0000313" key="1">
    <source>
        <dbReference type="EMBL" id="GCE40919.1"/>
    </source>
</evidence>
<proteinExistence type="predicted"/>
<dbReference type="RefSeq" id="WP_225858174.1">
    <property type="nucleotide sequence ID" value="NZ_BHYM01000038.1"/>
</dbReference>
<dbReference type="Proteomes" id="UP000287519">
    <property type="component" value="Unassembled WGS sequence"/>
</dbReference>
<keyword evidence="2" id="KW-1185">Reference proteome</keyword>
<evidence type="ECO:0000313" key="2">
    <source>
        <dbReference type="Proteomes" id="UP000287519"/>
    </source>
</evidence>
<accession>A0A402CBD9</accession>
<sequence>MGVFPTHLDGCGWRLWCGRGGYRACSSAEVAKFRTIAEDTLTKVQAGQQADAKTRIKDLETAWDDDEATLRPVDQDAWRVLDGRIDSVLQAVRASTPDPATETQTLTALLTELH</sequence>
<organism evidence="1 2">
    <name type="scientific">Rhodococcus wratislaviensis</name>
    <name type="common">Tsukamurella wratislaviensis</name>
    <dbReference type="NCBI Taxonomy" id="44752"/>
    <lineage>
        <taxon>Bacteria</taxon>
        <taxon>Bacillati</taxon>
        <taxon>Actinomycetota</taxon>
        <taxon>Actinomycetes</taxon>
        <taxon>Mycobacteriales</taxon>
        <taxon>Nocardiaceae</taxon>
        <taxon>Rhodococcus</taxon>
    </lineage>
</organism>
<dbReference type="AlphaFoldDB" id="A0A402CBD9"/>
<dbReference type="EMBL" id="BHYM01000038">
    <property type="protein sequence ID" value="GCE40919.1"/>
    <property type="molecule type" value="Genomic_DNA"/>
</dbReference>
<comment type="caution">
    <text evidence="1">The sequence shown here is derived from an EMBL/GenBank/DDBJ whole genome shotgun (WGS) entry which is preliminary data.</text>
</comment>
<name>A0A402CBD9_RHOWR</name>
<protein>
    <submittedName>
        <fullName evidence="1">Uncharacterized protein</fullName>
    </submittedName>
</protein>